<protein>
    <submittedName>
        <fullName evidence="3">Dehydrogenase</fullName>
    </submittedName>
</protein>
<sequence>MEKVAIISGASRGIGYETAVKFAEQGYRLAIMAREEHDLLKVRDAIEGRFGTQVLVLAGDLAEPSYWNAVVETTVARWGRIDVLVNNAAWRTIDTLKTIPLDDWERTVRICLTAPAFLTKYVAAVMERQQEAGVIINISSVMAQRAGGYSPAYIACKGGIESLTYEMATCYGRDGIRVVGVSPGNVQTAMSGDYQDVKGNNISKQLEAEMNEMTPLGRAATPGEIADLIAWLASDQASFITGTTILADGGFSHNFNSYASKKLQFPKAF</sequence>
<evidence type="ECO:0000313" key="4">
    <source>
        <dbReference type="Proteomes" id="UP000660862"/>
    </source>
</evidence>
<evidence type="ECO:0000256" key="1">
    <source>
        <dbReference type="ARBA" id="ARBA00006484"/>
    </source>
</evidence>
<dbReference type="GO" id="GO:0016491">
    <property type="term" value="F:oxidoreductase activity"/>
    <property type="evidence" value="ECO:0007669"/>
    <property type="project" value="UniProtKB-KW"/>
</dbReference>
<dbReference type="Pfam" id="PF13561">
    <property type="entry name" value="adh_short_C2"/>
    <property type="match status" value="1"/>
</dbReference>
<dbReference type="RefSeq" id="WP_188504786.1">
    <property type="nucleotide sequence ID" value="NZ_BMER01000001.1"/>
</dbReference>
<dbReference type="InterPro" id="IPR002347">
    <property type="entry name" value="SDR_fam"/>
</dbReference>
<dbReference type="FunFam" id="3.40.50.720:FF:000084">
    <property type="entry name" value="Short-chain dehydrogenase reductase"/>
    <property type="match status" value="1"/>
</dbReference>
<comment type="caution">
    <text evidence="3">The sequence shown here is derived from an EMBL/GenBank/DDBJ whole genome shotgun (WGS) entry which is preliminary data.</text>
</comment>
<reference evidence="3" key="1">
    <citation type="journal article" date="2014" name="Int. J. Syst. Evol. Microbiol.">
        <title>Complete genome sequence of Corynebacterium casei LMG S-19264T (=DSM 44701T), isolated from a smear-ripened cheese.</title>
        <authorList>
            <consortium name="US DOE Joint Genome Institute (JGI-PGF)"/>
            <person name="Walter F."/>
            <person name="Albersmeier A."/>
            <person name="Kalinowski J."/>
            <person name="Ruckert C."/>
        </authorList>
    </citation>
    <scope>NUCLEOTIDE SEQUENCE</scope>
    <source>
        <strain evidence="3">CGMCC 1.12195</strain>
    </source>
</reference>
<evidence type="ECO:0000313" key="3">
    <source>
        <dbReference type="EMBL" id="GGG79609.1"/>
    </source>
</evidence>
<keyword evidence="4" id="KW-1185">Reference proteome</keyword>
<dbReference type="SUPFAM" id="SSF51735">
    <property type="entry name" value="NAD(P)-binding Rossmann-fold domains"/>
    <property type="match status" value="1"/>
</dbReference>
<dbReference type="PRINTS" id="PR00081">
    <property type="entry name" value="GDHRDH"/>
</dbReference>
<dbReference type="EMBL" id="BMER01000001">
    <property type="protein sequence ID" value="GGG79609.1"/>
    <property type="molecule type" value="Genomic_DNA"/>
</dbReference>
<dbReference type="Proteomes" id="UP000660862">
    <property type="component" value="Unassembled WGS sequence"/>
</dbReference>
<dbReference type="CDD" id="cd05233">
    <property type="entry name" value="SDR_c"/>
    <property type="match status" value="1"/>
</dbReference>
<dbReference type="PANTHER" id="PTHR43639">
    <property type="entry name" value="OXIDOREDUCTASE, SHORT-CHAIN DEHYDROGENASE/REDUCTASE FAMILY (AFU_ORTHOLOGUE AFUA_5G02870)"/>
    <property type="match status" value="1"/>
</dbReference>
<comment type="similarity">
    <text evidence="1">Belongs to the short-chain dehydrogenases/reductases (SDR) family.</text>
</comment>
<dbReference type="PRINTS" id="PR00080">
    <property type="entry name" value="SDRFAMILY"/>
</dbReference>
<proteinExistence type="inferred from homology"/>
<dbReference type="Gene3D" id="3.40.50.720">
    <property type="entry name" value="NAD(P)-binding Rossmann-like Domain"/>
    <property type="match status" value="1"/>
</dbReference>
<dbReference type="PANTHER" id="PTHR43639:SF1">
    <property type="entry name" value="SHORT-CHAIN DEHYDROGENASE_REDUCTASE FAMILY PROTEIN"/>
    <property type="match status" value="1"/>
</dbReference>
<dbReference type="InterPro" id="IPR036291">
    <property type="entry name" value="NAD(P)-bd_dom_sf"/>
</dbReference>
<evidence type="ECO:0000256" key="2">
    <source>
        <dbReference type="ARBA" id="ARBA00023002"/>
    </source>
</evidence>
<accession>A0A917HHZ0</accession>
<gene>
    <name evidence="3" type="ORF">GCM10007415_09800</name>
</gene>
<reference evidence="3" key="2">
    <citation type="submission" date="2020-09" db="EMBL/GenBank/DDBJ databases">
        <authorList>
            <person name="Sun Q."/>
            <person name="Zhou Y."/>
        </authorList>
    </citation>
    <scope>NUCLEOTIDE SEQUENCE</scope>
    <source>
        <strain evidence="3">CGMCC 1.12195</strain>
    </source>
</reference>
<dbReference type="AlphaFoldDB" id="A0A917HHZ0"/>
<keyword evidence="2" id="KW-0560">Oxidoreductase</keyword>
<organism evidence="3 4">
    <name type="scientific">Parapedobacter pyrenivorans</name>
    <dbReference type="NCBI Taxonomy" id="1305674"/>
    <lineage>
        <taxon>Bacteria</taxon>
        <taxon>Pseudomonadati</taxon>
        <taxon>Bacteroidota</taxon>
        <taxon>Sphingobacteriia</taxon>
        <taxon>Sphingobacteriales</taxon>
        <taxon>Sphingobacteriaceae</taxon>
        <taxon>Parapedobacter</taxon>
    </lineage>
</organism>
<name>A0A917HHZ0_9SPHI</name>